<feature type="binding site" evidence="13">
    <location>
        <position position="76"/>
    </location>
    <ligand>
        <name>Zn(2+)</name>
        <dbReference type="ChEBI" id="CHEBI:29105"/>
    </ligand>
</feature>
<dbReference type="GO" id="GO:0008270">
    <property type="term" value="F:zinc ion binding"/>
    <property type="evidence" value="ECO:0007669"/>
    <property type="project" value="InterPro"/>
</dbReference>
<evidence type="ECO:0000259" key="14">
    <source>
        <dbReference type="PROSITE" id="PS01124"/>
    </source>
</evidence>
<dbReference type="InterPro" id="IPR018060">
    <property type="entry name" value="HTH_AraC"/>
</dbReference>
<evidence type="ECO:0000256" key="3">
    <source>
        <dbReference type="ARBA" id="ARBA00011918"/>
    </source>
</evidence>
<comment type="catalytic activity">
    <reaction evidence="1">
        <text>a 4-O-methyl-thymidine in DNA + L-cysteinyl-[protein] = a thymidine in DNA + S-methyl-L-cysteinyl-[protein]</text>
        <dbReference type="Rhea" id="RHEA:53428"/>
        <dbReference type="Rhea" id="RHEA-COMP:10131"/>
        <dbReference type="Rhea" id="RHEA-COMP:10132"/>
        <dbReference type="Rhea" id="RHEA-COMP:13555"/>
        <dbReference type="Rhea" id="RHEA-COMP:13556"/>
        <dbReference type="ChEBI" id="CHEBI:29950"/>
        <dbReference type="ChEBI" id="CHEBI:82612"/>
        <dbReference type="ChEBI" id="CHEBI:137386"/>
        <dbReference type="ChEBI" id="CHEBI:137387"/>
        <dbReference type="EC" id="2.1.1.63"/>
    </reaction>
</comment>
<dbReference type="GO" id="GO:0003908">
    <property type="term" value="F:methylated-DNA-[protein]-cysteine S-methyltransferase activity"/>
    <property type="evidence" value="ECO:0007669"/>
    <property type="project" value="UniProtKB-EC"/>
</dbReference>
<feature type="binding site" evidence="13">
    <location>
        <position position="79"/>
    </location>
    <ligand>
        <name>Zn(2+)</name>
        <dbReference type="ChEBI" id="CHEBI:29105"/>
    </ligand>
</feature>
<feature type="active site" description="Nucleophile; methyl group acceptor from either O6-methylguanine or O4-methylthymine" evidence="12">
    <location>
        <position position="333"/>
    </location>
</feature>
<dbReference type="PROSITE" id="PS01124">
    <property type="entry name" value="HTH_ARAC_FAMILY_2"/>
    <property type="match status" value="1"/>
</dbReference>
<dbReference type="NCBIfam" id="NF011964">
    <property type="entry name" value="PRK15435.1"/>
    <property type="match status" value="1"/>
</dbReference>
<dbReference type="Gene3D" id="1.10.10.10">
    <property type="entry name" value="Winged helix-like DNA-binding domain superfamily/Winged helix DNA-binding domain"/>
    <property type="match status" value="1"/>
</dbReference>
<dbReference type="EC" id="2.1.1.63" evidence="3"/>
<comment type="cofactor">
    <cofactor evidence="13">
        <name>Zn(2+)</name>
        <dbReference type="ChEBI" id="CHEBI:29105"/>
    </cofactor>
    <text evidence="13">Binds 1 zinc ion per subunit.</text>
</comment>
<comment type="similarity">
    <text evidence="2">Belongs to the MGMT family.</text>
</comment>
<dbReference type="GO" id="GO:0006281">
    <property type="term" value="P:DNA repair"/>
    <property type="evidence" value="ECO:0007669"/>
    <property type="project" value="UniProtKB-KW"/>
</dbReference>
<feature type="binding site" evidence="13">
    <location>
        <position position="45"/>
    </location>
    <ligand>
        <name>Zn(2+)</name>
        <dbReference type="ChEBI" id="CHEBI:29105"/>
    </ligand>
</feature>
<dbReference type="InterPro" id="IPR036631">
    <property type="entry name" value="MGMT_N_sf"/>
</dbReference>
<dbReference type="InterPro" id="IPR036388">
    <property type="entry name" value="WH-like_DNA-bd_sf"/>
</dbReference>
<dbReference type="Pfam" id="PF02805">
    <property type="entry name" value="Ada_Zn_binding"/>
    <property type="match status" value="1"/>
</dbReference>
<evidence type="ECO:0000313" key="16">
    <source>
        <dbReference type="Proteomes" id="UP000318093"/>
    </source>
</evidence>
<dbReference type="SUPFAM" id="SSF57884">
    <property type="entry name" value="Ada DNA repair protein, N-terminal domain (N-Ada 10)"/>
    <property type="match status" value="1"/>
</dbReference>
<dbReference type="Pfam" id="PF01035">
    <property type="entry name" value="DNA_binding_1"/>
    <property type="match status" value="1"/>
</dbReference>
<dbReference type="InterPro" id="IPR036217">
    <property type="entry name" value="MethylDNA_cys_MeTrfase_DNAb"/>
</dbReference>
<keyword evidence="6" id="KW-0227">DNA damage</keyword>
<evidence type="ECO:0000256" key="11">
    <source>
        <dbReference type="ARBA" id="ARBA00049348"/>
    </source>
</evidence>
<accession>A0A537JDE6</accession>
<feature type="binding site" evidence="13">
    <location>
        <position position="49"/>
    </location>
    <ligand>
        <name>Zn(2+)</name>
        <dbReference type="ChEBI" id="CHEBI:29105"/>
    </ligand>
</feature>
<name>A0A537JDE6_9BACT</name>
<dbReference type="Pfam" id="PF12833">
    <property type="entry name" value="HTH_18"/>
    <property type="match status" value="1"/>
</dbReference>
<dbReference type="NCBIfam" id="TIGR00589">
    <property type="entry name" value="ogt"/>
    <property type="match status" value="1"/>
</dbReference>
<dbReference type="InterPro" id="IPR004026">
    <property type="entry name" value="Ada_DNA_repair_Zn-bd"/>
</dbReference>
<evidence type="ECO:0000256" key="6">
    <source>
        <dbReference type="ARBA" id="ARBA00022763"/>
    </source>
</evidence>
<dbReference type="SUPFAM" id="SSF46689">
    <property type="entry name" value="Homeodomain-like"/>
    <property type="match status" value="1"/>
</dbReference>
<gene>
    <name evidence="15" type="primary">ada</name>
    <name evidence="15" type="ORF">E6H03_06900</name>
</gene>
<dbReference type="InterPro" id="IPR016221">
    <property type="entry name" value="Bifunct_regulatory_prot_Ada"/>
</dbReference>
<comment type="caution">
    <text evidence="15">The sequence shown here is derived from an EMBL/GenBank/DDBJ whole genome shotgun (WGS) entry which is preliminary data.</text>
</comment>
<dbReference type="SUPFAM" id="SSF46767">
    <property type="entry name" value="Methylated DNA-protein cysteine methyltransferase, C-terminal domain"/>
    <property type="match status" value="1"/>
</dbReference>
<dbReference type="CDD" id="cd06445">
    <property type="entry name" value="ATase"/>
    <property type="match status" value="1"/>
</dbReference>
<protein>
    <recommendedName>
        <fullName evidence="3">methylated-DNA--[protein]-cysteine S-methyltransferase</fullName>
        <ecNumber evidence="3">2.1.1.63</ecNumber>
    </recommendedName>
</protein>
<keyword evidence="13" id="KW-0862">Zinc</keyword>
<keyword evidence="5 15" id="KW-0808">Transferase</keyword>
<evidence type="ECO:0000256" key="4">
    <source>
        <dbReference type="ARBA" id="ARBA00022603"/>
    </source>
</evidence>
<dbReference type="GO" id="GO:0003700">
    <property type="term" value="F:DNA-binding transcription factor activity"/>
    <property type="evidence" value="ECO:0007669"/>
    <property type="project" value="InterPro"/>
</dbReference>
<dbReference type="Gene3D" id="3.40.10.10">
    <property type="entry name" value="DNA Methylphosphotriester Repair Domain"/>
    <property type="match status" value="1"/>
</dbReference>
<dbReference type="FunFam" id="1.10.10.10:FF:000214">
    <property type="entry name" value="Methylated-DNA--protein-cysteine methyltransferase"/>
    <property type="match status" value="1"/>
</dbReference>
<evidence type="ECO:0000256" key="13">
    <source>
        <dbReference type="PIRSR" id="PIRSR000409-3"/>
    </source>
</evidence>
<evidence type="ECO:0000256" key="2">
    <source>
        <dbReference type="ARBA" id="ARBA00008711"/>
    </source>
</evidence>
<reference evidence="15 16" key="1">
    <citation type="journal article" date="2019" name="Nat. Microbiol.">
        <title>Mediterranean grassland soil C-N compound turnover is dependent on rainfall and depth, and is mediated by genomically divergent microorganisms.</title>
        <authorList>
            <person name="Diamond S."/>
            <person name="Andeer P.F."/>
            <person name="Li Z."/>
            <person name="Crits-Christoph A."/>
            <person name="Burstein D."/>
            <person name="Anantharaman K."/>
            <person name="Lane K.R."/>
            <person name="Thomas B.C."/>
            <person name="Pan C."/>
            <person name="Northen T.R."/>
            <person name="Banfield J.F."/>
        </authorList>
    </citation>
    <scope>NUCLEOTIDE SEQUENCE [LARGE SCALE GENOMIC DNA]</scope>
    <source>
        <strain evidence="15">NP_6</strain>
    </source>
</reference>
<comment type="catalytic activity">
    <reaction evidence="11">
        <text>a 6-O-methyl-2'-deoxyguanosine in DNA + L-cysteinyl-[protein] = S-methyl-L-cysteinyl-[protein] + a 2'-deoxyguanosine in DNA</text>
        <dbReference type="Rhea" id="RHEA:24000"/>
        <dbReference type="Rhea" id="RHEA-COMP:10131"/>
        <dbReference type="Rhea" id="RHEA-COMP:10132"/>
        <dbReference type="Rhea" id="RHEA-COMP:11367"/>
        <dbReference type="Rhea" id="RHEA-COMP:11368"/>
        <dbReference type="ChEBI" id="CHEBI:29950"/>
        <dbReference type="ChEBI" id="CHEBI:82612"/>
        <dbReference type="ChEBI" id="CHEBI:85445"/>
        <dbReference type="ChEBI" id="CHEBI:85448"/>
        <dbReference type="EC" id="2.1.1.63"/>
    </reaction>
</comment>
<dbReference type="GO" id="GO:0043565">
    <property type="term" value="F:sequence-specific DNA binding"/>
    <property type="evidence" value="ECO:0007669"/>
    <property type="project" value="InterPro"/>
</dbReference>
<keyword evidence="9" id="KW-0804">Transcription</keyword>
<dbReference type="Gene3D" id="1.10.10.60">
    <property type="entry name" value="Homeodomain-like"/>
    <property type="match status" value="1"/>
</dbReference>
<evidence type="ECO:0000256" key="10">
    <source>
        <dbReference type="ARBA" id="ARBA00023204"/>
    </source>
</evidence>
<dbReference type="InterPro" id="IPR014048">
    <property type="entry name" value="MethylDNA_cys_MeTrfase_DNA-bd"/>
</dbReference>
<proteinExistence type="inferred from homology"/>
<dbReference type="EMBL" id="VBAN01000205">
    <property type="protein sequence ID" value="TMI81510.1"/>
    <property type="molecule type" value="Genomic_DNA"/>
</dbReference>
<evidence type="ECO:0000256" key="8">
    <source>
        <dbReference type="ARBA" id="ARBA00023159"/>
    </source>
</evidence>
<evidence type="ECO:0000256" key="7">
    <source>
        <dbReference type="ARBA" id="ARBA00023015"/>
    </source>
</evidence>
<dbReference type="SUPFAM" id="SSF53155">
    <property type="entry name" value="Methylated DNA-protein cysteine methyltransferase domain"/>
    <property type="match status" value="1"/>
</dbReference>
<dbReference type="SMART" id="SM00342">
    <property type="entry name" value="HTH_ARAC"/>
    <property type="match status" value="1"/>
</dbReference>
<evidence type="ECO:0000256" key="1">
    <source>
        <dbReference type="ARBA" id="ARBA00001286"/>
    </source>
</evidence>
<sequence length="352" mass="38512">MARHPQVHNDLGGGNGDRYWRAVVGREPAADGTFVYAVRSTGIYCRPTCAARKPRRAQVVFFPGPEEAERAGFRPCRRCRPRGEAAGAAQAALVRLVCRYIDEHLEDTISLASLAGIGVDAGLSPHRLQRTFKRVLGITPRQYADARRLDRLKGRLREGETVTRALYDAGYGSSSRLYERVPGHFGMTPATYRRGGQGMQIGFAIADSPLGRLLVASTPRGVCAVYLGDSDRALEAALAEEYPAAEIRRGNGDADRWIGAVARHLEGHQPRLDLPLDVQATAFQRRVWEELRAIPYGATRSYGDIARRLGEPGAARAVGRACATNPVSLVVPCHRAVREDGSLGGYRWGVER</sequence>
<dbReference type="PANTHER" id="PTHR10815">
    <property type="entry name" value="METHYLATED-DNA--PROTEIN-CYSTEINE METHYLTRANSFERASE"/>
    <property type="match status" value="1"/>
</dbReference>
<evidence type="ECO:0000256" key="9">
    <source>
        <dbReference type="ARBA" id="ARBA00023163"/>
    </source>
</evidence>
<evidence type="ECO:0000256" key="12">
    <source>
        <dbReference type="PIRSR" id="PIRSR000409-1"/>
    </source>
</evidence>
<dbReference type="InterPro" id="IPR009057">
    <property type="entry name" value="Homeodomain-like_sf"/>
</dbReference>
<dbReference type="Proteomes" id="UP000318093">
    <property type="component" value="Unassembled WGS sequence"/>
</dbReference>
<keyword evidence="15" id="KW-0238">DNA-binding</keyword>
<keyword evidence="4 15" id="KW-0489">Methyltransferase</keyword>
<dbReference type="GO" id="GO:0032259">
    <property type="term" value="P:methylation"/>
    <property type="evidence" value="ECO:0007669"/>
    <property type="project" value="UniProtKB-KW"/>
</dbReference>
<dbReference type="PIRSF" id="PIRSF000409">
    <property type="entry name" value="Ada"/>
    <property type="match status" value="1"/>
</dbReference>
<dbReference type="AlphaFoldDB" id="A0A537JDE6"/>
<feature type="domain" description="HTH araC/xylS-type" evidence="14">
    <location>
        <begin position="95"/>
        <end position="195"/>
    </location>
</feature>
<dbReference type="PANTHER" id="PTHR10815:SF5">
    <property type="entry name" value="METHYLATED-DNA--PROTEIN-CYSTEINE METHYLTRANSFERASE"/>
    <property type="match status" value="1"/>
</dbReference>
<dbReference type="InterPro" id="IPR035451">
    <property type="entry name" value="Ada-like_dom_sf"/>
</dbReference>
<evidence type="ECO:0000256" key="5">
    <source>
        <dbReference type="ARBA" id="ARBA00022679"/>
    </source>
</evidence>
<evidence type="ECO:0000313" key="15">
    <source>
        <dbReference type="EMBL" id="TMI81510.1"/>
    </source>
</evidence>
<keyword evidence="13" id="KW-0479">Metal-binding</keyword>
<keyword evidence="8" id="KW-0010">Activator</keyword>
<feature type="active site" description="Nucleophile; methyl group acceptor from methylphosphotriester" evidence="12">
    <location>
        <position position="45"/>
    </location>
</feature>
<dbReference type="Gene3D" id="3.30.160.70">
    <property type="entry name" value="Methylated DNA-protein cysteine methyltransferase domain"/>
    <property type="match status" value="1"/>
</dbReference>
<keyword evidence="10" id="KW-0234">DNA repair</keyword>
<organism evidence="15 16">
    <name type="scientific">Candidatus Segetimicrobium genomatis</name>
    <dbReference type="NCBI Taxonomy" id="2569760"/>
    <lineage>
        <taxon>Bacteria</taxon>
        <taxon>Bacillati</taxon>
        <taxon>Candidatus Sysuimicrobiota</taxon>
        <taxon>Candidatus Sysuimicrobiia</taxon>
        <taxon>Candidatus Sysuimicrobiales</taxon>
        <taxon>Candidatus Segetimicrobiaceae</taxon>
        <taxon>Candidatus Segetimicrobium</taxon>
    </lineage>
</organism>
<keyword evidence="7" id="KW-0805">Transcription regulation</keyword>